<evidence type="ECO:0000313" key="5">
    <source>
        <dbReference type="EMBL" id="PRW51174.1"/>
    </source>
</evidence>
<dbReference type="PROSITE" id="PS50102">
    <property type="entry name" value="RRM"/>
    <property type="match status" value="1"/>
</dbReference>
<evidence type="ECO:0000259" key="4">
    <source>
        <dbReference type="PROSITE" id="PS50102"/>
    </source>
</evidence>
<dbReference type="GO" id="GO:0003729">
    <property type="term" value="F:mRNA binding"/>
    <property type="evidence" value="ECO:0007669"/>
    <property type="project" value="TreeGrafter"/>
</dbReference>
<dbReference type="CDD" id="cd00590">
    <property type="entry name" value="RRM_SF"/>
    <property type="match status" value="1"/>
</dbReference>
<dbReference type="GO" id="GO:0005634">
    <property type="term" value="C:nucleus"/>
    <property type="evidence" value="ECO:0007669"/>
    <property type="project" value="TreeGrafter"/>
</dbReference>
<dbReference type="AlphaFoldDB" id="A0A2P6TPB5"/>
<dbReference type="InterPro" id="IPR012677">
    <property type="entry name" value="Nucleotide-bd_a/b_plait_sf"/>
</dbReference>
<dbReference type="Pfam" id="PF00076">
    <property type="entry name" value="RRM_1"/>
    <property type="match status" value="2"/>
</dbReference>
<dbReference type="Gene3D" id="3.30.70.330">
    <property type="match status" value="2"/>
</dbReference>
<sequence length="210" mass="22180">MSQVQVNNVPTSSSPEELRQLFAQLGQVKSLLTSFEATKPEGTALVVYADAAAAEAAVELLDGYPLGTSLLEVQTCNRDNFVGRLVSSLLALQMSGGGGGSGGGPPAAGRGSGGTPVTNSGLWLGWIEMSVDKAQLAEALSPWGRVHVETLTAANELASNGRRYKWGIVHFERLEDAQAAKRDLDRQPLPGVSKGLKIMPYEPGRHGGRR</sequence>
<organism evidence="5 6">
    <name type="scientific">Chlorella sorokiniana</name>
    <name type="common">Freshwater green alga</name>
    <dbReference type="NCBI Taxonomy" id="3076"/>
    <lineage>
        <taxon>Eukaryota</taxon>
        <taxon>Viridiplantae</taxon>
        <taxon>Chlorophyta</taxon>
        <taxon>core chlorophytes</taxon>
        <taxon>Trebouxiophyceae</taxon>
        <taxon>Chlorellales</taxon>
        <taxon>Chlorellaceae</taxon>
        <taxon>Chlorella clade</taxon>
        <taxon>Chlorella</taxon>
    </lineage>
</organism>
<dbReference type="InterPro" id="IPR050502">
    <property type="entry name" value="Euk_RNA-bind_prot"/>
</dbReference>
<comment type="caution">
    <text evidence="5">The sequence shown here is derived from an EMBL/GenBank/DDBJ whole genome shotgun (WGS) entry which is preliminary data.</text>
</comment>
<evidence type="ECO:0000256" key="2">
    <source>
        <dbReference type="PROSITE-ProRule" id="PRU00176"/>
    </source>
</evidence>
<feature type="domain" description="RRM" evidence="4">
    <location>
        <begin position="2"/>
        <end position="78"/>
    </location>
</feature>
<dbReference type="OrthoDB" id="10407236at2759"/>
<feature type="region of interest" description="Disordered" evidence="3">
    <location>
        <begin position="186"/>
        <end position="210"/>
    </location>
</feature>
<accession>A0A2P6TPB5</accession>
<evidence type="ECO:0000313" key="6">
    <source>
        <dbReference type="Proteomes" id="UP000239899"/>
    </source>
</evidence>
<keyword evidence="1 2" id="KW-0694">RNA-binding</keyword>
<proteinExistence type="predicted"/>
<dbReference type="SUPFAM" id="SSF54928">
    <property type="entry name" value="RNA-binding domain, RBD"/>
    <property type="match status" value="1"/>
</dbReference>
<name>A0A2P6TPB5_CHLSO</name>
<dbReference type="InterPro" id="IPR035979">
    <property type="entry name" value="RBD_domain_sf"/>
</dbReference>
<evidence type="ECO:0000256" key="1">
    <source>
        <dbReference type="ARBA" id="ARBA00022884"/>
    </source>
</evidence>
<keyword evidence="6" id="KW-1185">Reference proteome</keyword>
<dbReference type="SMART" id="SM00360">
    <property type="entry name" value="RRM"/>
    <property type="match status" value="2"/>
</dbReference>
<protein>
    <submittedName>
        <fullName evidence="5">RNP-1 like RNA-binding</fullName>
    </submittedName>
</protein>
<evidence type="ECO:0000256" key="3">
    <source>
        <dbReference type="SAM" id="MobiDB-lite"/>
    </source>
</evidence>
<dbReference type="EMBL" id="LHPG02000010">
    <property type="protein sequence ID" value="PRW51174.1"/>
    <property type="molecule type" value="Genomic_DNA"/>
</dbReference>
<dbReference type="InterPro" id="IPR000504">
    <property type="entry name" value="RRM_dom"/>
</dbReference>
<dbReference type="STRING" id="3076.A0A2P6TPB5"/>
<dbReference type="Proteomes" id="UP000239899">
    <property type="component" value="Unassembled WGS sequence"/>
</dbReference>
<dbReference type="PANTHER" id="PTHR48025">
    <property type="entry name" value="OS02G0815200 PROTEIN"/>
    <property type="match status" value="1"/>
</dbReference>
<reference evidence="5 6" key="1">
    <citation type="journal article" date="2018" name="Plant J.">
        <title>Genome sequences of Chlorella sorokiniana UTEX 1602 and Micractinium conductrix SAG 241.80: implications to maltose excretion by a green alga.</title>
        <authorList>
            <person name="Arriola M.B."/>
            <person name="Velmurugan N."/>
            <person name="Zhang Y."/>
            <person name="Plunkett M.H."/>
            <person name="Hondzo H."/>
            <person name="Barney B.M."/>
        </authorList>
    </citation>
    <scope>NUCLEOTIDE SEQUENCE [LARGE SCALE GENOMIC DNA]</scope>
    <source>
        <strain evidence="6">UTEX 1602</strain>
    </source>
</reference>
<gene>
    <name evidence="5" type="ORF">C2E21_5384</name>
</gene>
<dbReference type="PANTHER" id="PTHR48025:SF1">
    <property type="entry name" value="RRM DOMAIN-CONTAINING PROTEIN"/>
    <property type="match status" value="1"/>
</dbReference>